<evidence type="ECO:0000256" key="1">
    <source>
        <dbReference type="ARBA" id="ARBA00022491"/>
    </source>
</evidence>
<keyword evidence="4" id="KW-0804">Transcription</keyword>
<dbReference type="InterPro" id="IPR009057">
    <property type="entry name" value="Homeodomain-like_sf"/>
</dbReference>
<dbReference type="GO" id="GO:0003700">
    <property type="term" value="F:DNA-binding transcription factor activity"/>
    <property type="evidence" value="ECO:0007669"/>
    <property type="project" value="InterPro"/>
</dbReference>
<dbReference type="STRING" id="310782.SAMN05216499_102263"/>
<dbReference type="GO" id="GO:0043565">
    <property type="term" value="F:sequence-specific DNA binding"/>
    <property type="evidence" value="ECO:0007669"/>
    <property type="project" value="InterPro"/>
</dbReference>
<dbReference type="SUPFAM" id="SSF51182">
    <property type="entry name" value="RmlC-like cupins"/>
    <property type="match status" value="1"/>
</dbReference>
<dbReference type="SMART" id="SM00342">
    <property type="entry name" value="HTH_ARAC"/>
    <property type="match status" value="1"/>
</dbReference>
<dbReference type="AlphaFoldDB" id="A0A1M6WZH0"/>
<dbReference type="InterPro" id="IPR018062">
    <property type="entry name" value="HTH_AraC-typ_CS"/>
</dbReference>
<keyword evidence="3" id="KW-0238">DNA-binding</keyword>
<feature type="region of interest" description="Disordered" evidence="7">
    <location>
        <begin position="259"/>
        <end position="283"/>
    </location>
</feature>
<keyword evidence="2" id="KW-0805">Transcription regulation</keyword>
<dbReference type="Gene3D" id="2.60.120.10">
    <property type="entry name" value="Jelly Rolls"/>
    <property type="match status" value="1"/>
</dbReference>
<dbReference type="InterPro" id="IPR014710">
    <property type="entry name" value="RmlC-like_jellyroll"/>
</dbReference>
<accession>A0A1M6WZH0</accession>
<dbReference type="Gene3D" id="1.10.10.60">
    <property type="entry name" value="Homeodomain-like"/>
    <property type="match status" value="1"/>
</dbReference>
<sequence length="283" mass="30779">MSPTRQPQQPPPPPVPGEAVPRLPLHGPTNLALTHRESIGWHLHDEHQLIHPSQGVLQIFTTAGTWVVPPLRGVWVPAGVAHAHQASGPTRMRTLAFPPGPGPPFTDRPTVLAVSPLLREVIISLTDEEPAPARTARQRRTLEQVALDELRRVDAMPLLLPAPADDRLRAVAALLHADPADPRSLSDLGAAVGAAERTLSRLFRRELGMSFPQWRTQLRLHHSLILLAAGTTVTTTATACGYAHTSAFIEAFRQAFGTTPGRYHRPPPRQTTEDAAMDSPAEE</sequence>
<feature type="region of interest" description="Disordered" evidence="7">
    <location>
        <begin position="1"/>
        <end position="29"/>
    </location>
</feature>
<dbReference type="SUPFAM" id="SSF46689">
    <property type="entry name" value="Homeodomain-like"/>
    <property type="match status" value="1"/>
</dbReference>
<evidence type="ECO:0000259" key="8">
    <source>
        <dbReference type="PROSITE" id="PS01124"/>
    </source>
</evidence>
<dbReference type="PROSITE" id="PS01124">
    <property type="entry name" value="HTH_ARAC_FAMILY_2"/>
    <property type="match status" value="1"/>
</dbReference>
<dbReference type="Proteomes" id="UP000184111">
    <property type="component" value="Unassembled WGS sequence"/>
</dbReference>
<evidence type="ECO:0000256" key="2">
    <source>
        <dbReference type="ARBA" id="ARBA00023015"/>
    </source>
</evidence>
<gene>
    <name evidence="9" type="ORF">SAMN05216499_102263</name>
</gene>
<keyword evidence="10" id="KW-1185">Reference proteome</keyword>
<evidence type="ECO:0000256" key="6">
    <source>
        <dbReference type="ARBA" id="ARBA00079449"/>
    </source>
</evidence>
<name>A0A1M6WZH0_9ACTN</name>
<evidence type="ECO:0000256" key="4">
    <source>
        <dbReference type="ARBA" id="ARBA00023163"/>
    </source>
</evidence>
<reference evidence="9 10" key="1">
    <citation type="submission" date="2016-11" db="EMBL/GenBank/DDBJ databases">
        <authorList>
            <person name="Jaros S."/>
            <person name="Januszkiewicz K."/>
            <person name="Wedrychowicz H."/>
        </authorList>
    </citation>
    <scope>NUCLEOTIDE SEQUENCE [LARGE SCALE GENOMIC DNA]</scope>
    <source>
        <strain evidence="9 10">CGMCC 4.2025</strain>
    </source>
</reference>
<organism evidence="9 10">
    <name type="scientific">Actinacidiphila paucisporea</name>
    <dbReference type="NCBI Taxonomy" id="310782"/>
    <lineage>
        <taxon>Bacteria</taxon>
        <taxon>Bacillati</taxon>
        <taxon>Actinomycetota</taxon>
        <taxon>Actinomycetes</taxon>
        <taxon>Kitasatosporales</taxon>
        <taxon>Streptomycetaceae</taxon>
        <taxon>Actinacidiphila</taxon>
    </lineage>
</organism>
<feature type="domain" description="HTH araC/xylS-type" evidence="8">
    <location>
        <begin position="169"/>
        <end position="266"/>
    </location>
</feature>
<dbReference type="PANTHER" id="PTHR11019:SF199">
    <property type="entry name" value="HTH-TYPE TRANSCRIPTIONAL REGULATOR NIMR"/>
    <property type="match status" value="1"/>
</dbReference>
<dbReference type="Pfam" id="PF12833">
    <property type="entry name" value="HTH_18"/>
    <property type="match status" value="1"/>
</dbReference>
<evidence type="ECO:0000313" key="10">
    <source>
        <dbReference type="Proteomes" id="UP000184111"/>
    </source>
</evidence>
<evidence type="ECO:0000256" key="5">
    <source>
        <dbReference type="ARBA" id="ARBA00074140"/>
    </source>
</evidence>
<dbReference type="PANTHER" id="PTHR11019">
    <property type="entry name" value="HTH-TYPE TRANSCRIPTIONAL REGULATOR NIMR"/>
    <property type="match status" value="1"/>
</dbReference>
<dbReference type="FunFam" id="1.10.10.60:FF:000132">
    <property type="entry name" value="AraC family transcriptional regulator"/>
    <property type="match status" value="1"/>
</dbReference>
<dbReference type="InterPro" id="IPR018060">
    <property type="entry name" value="HTH_AraC"/>
</dbReference>
<proteinExistence type="predicted"/>
<dbReference type="Pfam" id="PF02311">
    <property type="entry name" value="AraC_binding"/>
    <property type="match status" value="1"/>
</dbReference>
<evidence type="ECO:0000256" key="3">
    <source>
        <dbReference type="ARBA" id="ARBA00023125"/>
    </source>
</evidence>
<evidence type="ECO:0000313" key="9">
    <source>
        <dbReference type="EMBL" id="SHK99162.1"/>
    </source>
</evidence>
<keyword evidence="1" id="KW-0678">Repressor</keyword>
<dbReference type="PROSITE" id="PS00041">
    <property type="entry name" value="HTH_ARAC_FAMILY_1"/>
    <property type="match status" value="1"/>
</dbReference>
<protein>
    <recommendedName>
        <fullName evidence="5">HTH-type transcriptional regulator RipA</fullName>
    </recommendedName>
    <alternativeName>
        <fullName evidence="6">Repressor of iron proteins A</fullName>
    </alternativeName>
</protein>
<evidence type="ECO:0000256" key="7">
    <source>
        <dbReference type="SAM" id="MobiDB-lite"/>
    </source>
</evidence>
<dbReference type="EMBL" id="FRBI01000002">
    <property type="protein sequence ID" value="SHK99162.1"/>
    <property type="molecule type" value="Genomic_DNA"/>
</dbReference>
<dbReference type="InterPro" id="IPR011051">
    <property type="entry name" value="RmlC_Cupin_sf"/>
</dbReference>
<dbReference type="InterPro" id="IPR003313">
    <property type="entry name" value="AraC-bd"/>
</dbReference>
<dbReference type="CDD" id="cd06124">
    <property type="entry name" value="cupin_NimR-like_N"/>
    <property type="match status" value="1"/>
</dbReference>
<dbReference type="RefSeq" id="WP_235001903.1">
    <property type="nucleotide sequence ID" value="NZ_FRBI01000002.1"/>
</dbReference>